<dbReference type="Gene3D" id="1.10.10.60">
    <property type="entry name" value="Homeodomain-like"/>
    <property type="match status" value="1"/>
</dbReference>
<keyword evidence="7" id="KW-1185">Reference proteome</keyword>
<dbReference type="Proteomes" id="UP001369958">
    <property type="component" value="Chromosome"/>
</dbReference>
<dbReference type="PANTHER" id="PTHR46796:SF13">
    <property type="entry name" value="HTH-TYPE TRANSCRIPTIONAL ACTIVATOR RHAS"/>
    <property type="match status" value="1"/>
</dbReference>
<keyword evidence="1" id="KW-0805">Transcription regulation</keyword>
<evidence type="ECO:0000256" key="3">
    <source>
        <dbReference type="ARBA" id="ARBA00023163"/>
    </source>
</evidence>
<sequence>MSSKDPGVFQKPAETYDPRGRLDPTGFDRHVRFRTRLPCQPLRPFLDHLWVIRWDVSEQVYHSAEVMHRPYVDVFLSLDWSGVQGTFRGKRVYKAQGSGRIIGARFLPGAFRSFWSGELTNLQDQQLPLSELLDGMDRAAIEQLLANDDDDVMDRLEEQLLLKKPAPDENIALVNAIIAAIEADENLSTVSAVADSFCYSERWLQQLFRTYVGIGLKWFLQRHRLLAAAERIRGRDVPDWAAMAYDLGYSSQQHFITDFRKVLGQTPLQYRAAVTRPHQAG</sequence>
<name>A0ABZ2I8T7_9HYPH</name>
<dbReference type="Pfam" id="PF12833">
    <property type="entry name" value="HTH_18"/>
    <property type="match status" value="1"/>
</dbReference>
<evidence type="ECO:0000256" key="1">
    <source>
        <dbReference type="ARBA" id="ARBA00023015"/>
    </source>
</evidence>
<evidence type="ECO:0000256" key="4">
    <source>
        <dbReference type="SAM" id="MobiDB-lite"/>
    </source>
</evidence>
<reference evidence="6 7" key="1">
    <citation type="submission" date="2024-02" db="EMBL/GenBank/DDBJ databases">
        <title>Complete genome sequence of Pelagibacterium nitratireducens ZH15.</title>
        <authorList>
            <person name="Zhao L.H."/>
        </authorList>
    </citation>
    <scope>NUCLEOTIDE SEQUENCE [LARGE SCALE GENOMIC DNA]</scope>
    <source>
        <strain evidence="6 7">ZH15</strain>
    </source>
</reference>
<dbReference type="InterPro" id="IPR050204">
    <property type="entry name" value="AraC_XylS_family_regulators"/>
</dbReference>
<dbReference type="RefSeq" id="WP_338609964.1">
    <property type="nucleotide sequence ID" value="NZ_CP146275.1"/>
</dbReference>
<dbReference type="SMART" id="SM00342">
    <property type="entry name" value="HTH_ARAC"/>
    <property type="match status" value="1"/>
</dbReference>
<accession>A0ABZ2I8T7</accession>
<keyword evidence="2" id="KW-0238">DNA-binding</keyword>
<organism evidence="6 7">
    <name type="scientific">Pelagibacterium nitratireducens</name>
    <dbReference type="NCBI Taxonomy" id="1046114"/>
    <lineage>
        <taxon>Bacteria</taxon>
        <taxon>Pseudomonadati</taxon>
        <taxon>Pseudomonadota</taxon>
        <taxon>Alphaproteobacteria</taxon>
        <taxon>Hyphomicrobiales</taxon>
        <taxon>Devosiaceae</taxon>
        <taxon>Pelagibacterium</taxon>
    </lineage>
</organism>
<keyword evidence="3" id="KW-0804">Transcription</keyword>
<evidence type="ECO:0000313" key="7">
    <source>
        <dbReference type="Proteomes" id="UP001369958"/>
    </source>
</evidence>
<evidence type="ECO:0000256" key="2">
    <source>
        <dbReference type="ARBA" id="ARBA00023125"/>
    </source>
</evidence>
<dbReference type="InterPro" id="IPR009057">
    <property type="entry name" value="Homeodomain-like_sf"/>
</dbReference>
<dbReference type="SUPFAM" id="SSF46689">
    <property type="entry name" value="Homeodomain-like"/>
    <property type="match status" value="1"/>
</dbReference>
<evidence type="ECO:0000259" key="5">
    <source>
        <dbReference type="PROSITE" id="PS01124"/>
    </source>
</evidence>
<feature type="region of interest" description="Disordered" evidence="4">
    <location>
        <begin position="1"/>
        <end position="21"/>
    </location>
</feature>
<dbReference type="Pfam" id="PF20240">
    <property type="entry name" value="DUF6597"/>
    <property type="match status" value="1"/>
</dbReference>
<dbReference type="PROSITE" id="PS01124">
    <property type="entry name" value="HTH_ARAC_FAMILY_2"/>
    <property type="match status" value="1"/>
</dbReference>
<dbReference type="EMBL" id="CP146275">
    <property type="protein sequence ID" value="WWT34193.1"/>
    <property type="molecule type" value="Genomic_DNA"/>
</dbReference>
<evidence type="ECO:0000313" key="6">
    <source>
        <dbReference type="EMBL" id="WWT34193.1"/>
    </source>
</evidence>
<dbReference type="InterPro" id="IPR018060">
    <property type="entry name" value="HTH_AraC"/>
</dbReference>
<feature type="domain" description="HTH araC/xylS-type" evidence="5">
    <location>
        <begin position="175"/>
        <end position="273"/>
    </location>
</feature>
<dbReference type="InterPro" id="IPR046532">
    <property type="entry name" value="DUF6597"/>
</dbReference>
<protein>
    <submittedName>
        <fullName evidence="6">Helix-turn-helix transcriptional regulator</fullName>
    </submittedName>
</protein>
<dbReference type="PANTHER" id="PTHR46796">
    <property type="entry name" value="HTH-TYPE TRANSCRIPTIONAL ACTIVATOR RHAS-RELATED"/>
    <property type="match status" value="1"/>
</dbReference>
<proteinExistence type="predicted"/>
<gene>
    <name evidence="6" type="ORF">V6617_06940</name>
</gene>